<organism evidence="1 2">
    <name type="scientific">Rubus argutus</name>
    <name type="common">Southern blackberry</name>
    <dbReference type="NCBI Taxonomy" id="59490"/>
    <lineage>
        <taxon>Eukaryota</taxon>
        <taxon>Viridiplantae</taxon>
        <taxon>Streptophyta</taxon>
        <taxon>Embryophyta</taxon>
        <taxon>Tracheophyta</taxon>
        <taxon>Spermatophyta</taxon>
        <taxon>Magnoliopsida</taxon>
        <taxon>eudicotyledons</taxon>
        <taxon>Gunneridae</taxon>
        <taxon>Pentapetalae</taxon>
        <taxon>rosids</taxon>
        <taxon>fabids</taxon>
        <taxon>Rosales</taxon>
        <taxon>Rosaceae</taxon>
        <taxon>Rosoideae</taxon>
        <taxon>Rosoideae incertae sedis</taxon>
        <taxon>Rubus</taxon>
    </lineage>
</organism>
<sequence length="107" mass="11597">MGVMEKLKIFVVQEPVVAASCLIAGVDKAKGECECEGFHLKEKTKHECQGDDLSEVSKNLSVDAAIEGGSYEETKRLFLPAVVRPMLDSFEASKQVPQPALSDVSVE</sequence>
<protein>
    <submittedName>
        <fullName evidence="1">Uncharacterized protein</fullName>
    </submittedName>
</protein>
<evidence type="ECO:0000313" key="1">
    <source>
        <dbReference type="EMBL" id="KAK9910149.1"/>
    </source>
</evidence>
<dbReference type="PANTHER" id="PTHR36026:SF1">
    <property type="entry name" value="OS05G0542100 PROTEIN"/>
    <property type="match status" value="1"/>
</dbReference>
<dbReference type="EMBL" id="JBEDUW010000007">
    <property type="protein sequence ID" value="KAK9910149.1"/>
    <property type="molecule type" value="Genomic_DNA"/>
</dbReference>
<proteinExistence type="predicted"/>
<dbReference type="AlphaFoldDB" id="A0AAW1VP87"/>
<comment type="caution">
    <text evidence="1">The sequence shown here is derived from an EMBL/GenBank/DDBJ whole genome shotgun (WGS) entry which is preliminary data.</text>
</comment>
<accession>A0AAW1VP87</accession>
<gene>
    <name evidence="1" type="ORF">M0R45_034124</name>
</gene>
<keyword evidence="2" id="KW-1185">Reference proteome</keyword>
<reference evidence="1 2" key="1">
    <citation type="journal article" date="2023" name="G3 (Bethesda)">
        <title>A chromosome-length genome assembly and annotation of blackberry (Rubus argutus, cv. 'Hillquist').</title>
        <authorList>
            <person name="Bruna T."/>
            <person name="Aryal R."/>
            <person name="Dudchenko O."/>
            <person name="Sargent D.J."/>
            <person name="Mead D."/>
            <person name="Buti M."/>
            <person name="Cavallini A."/>
            <person name="Hytonen T."/>
            <person name="Andres J."/>
            <person name="Pham M."/>
            <person name="Weisz D."/>
            <person name="Mascagni F."/>
            <person name="Usai G."/>
            <person name="Natali L."/>
            <person name="Bassil N."/>
            <person name="Fernandez G.E."/>
            <person name="Lomsadze A."/>
            <person name="Armour M."/>
            <person name="Olukolu B."/>
            <person name="Poorten T."/>
            <person name="Britton C."/>
            <person name="Davik J."/>
            <person name="Ashrafi H."/>
            <person name="Aiden E.L."/>
            <person name="Borodovsky M."/>
            <person name="Worthington M."/>
        </authorList>
    </citation>
    <scope>NUCLEOTIDE SEQUENCE [LARGE SCALE GENOMIC DNA]</scope>
    <source>
        <strain evidence="1">PI 553951</strain>
    </source>
</reference>
<evidence type="ECO:0000313" key="2">
    <source>
        <dbReference type="Proteomes" id="UP001457282"/>
    </source>
</evidence>
<dbReference type="Proteomes" id="UP001457282">
    <property type="component" value="Unassembled WGS sequence"/>
</dbReference>
<dbReference type="PANTHER" id="PTHR36026">
    <property type="entry name" value="OS05G0542100 PROTEIN"/>
    <property type="match status" value="1"/>
</dbReference>
<name>A0AAW1VP87_RUBAR</name>